<keyword evidence="4" id="KW-0028">Amino-acid biosynthesis</keyword>
<dbReference type="InterPro" id="IPR006426">
    <property type="entry name" value="Asn_synth_AEB"/>
</dbReference>
<evidence type="ECO:0000256" key="4">
    <source>
        <dbReference type="ARBA" id="ARBA00022605"/>
    </source>
</evidence>
<dbReference type="PROSITE" id="PS51278">
    <property type="entry name" value="GATASE_TYPE_2"/>
    <property type="match status" value="1"/>
</dbReference>
<keyword evidence="5" id="KW-0547">Nucleotide-binding</keyword>
<dbReference type="Gene3D" id="3.40.50.620">
    <property type="entry name" value="HUPs"/>
    <property type="match status" value="1"/>
</dbReference>
<evidence type="ECO:0000256" key="6">
    <source>
        <dbReference type="ARBA" id="ARBA00022840"/>
    </source>
</evidence>
<evidence type="ECO:0000256" key="10">
    <source>
        <dbReference type="ARBA" id="ARBA00048741"/>
    </source>
</evidence>
<comment type="catalytic activity">
    <reaction evidence="10">
        <text>L-aspartate + L-glutamine + ATP + H2O = L-asparagine + L-glutamate + AMP + diphosphate + H(+)</text>
        <dbReference type="Rhea" id="RHEA:12228"/>
        <dbReference type="ChEBI" id="CHEBI:15377"/>
        <dbReference type="ChEBI" id="CHEBI:15378"/>
        <dbReference type="ChEBI" id="CHEBI:29985"/>
        <dbReference type="ChEBI" id="CHEBI:29991"/>
        <dbReference type="ChEBI" id="CHEBI:30616"/>
        <dbReference type="ChEBI" id="CHEBI:33019"/>
        <dbReference type="ChEBI" id="CHEBI:58048"/>
        <dbReference type="ChEBI" id="CHEBI:58359"/>
        <dbReference type="ChEBI" id="CHEBI:456215"/>
        <dbReference type="EC" id="6.3.5.4"/>
    </reaction>
</comment>
<evidence type="ECO:0000256" key="8">
    <source>
        <dbReference type="ARBA" id="ARBA00022962"/>
    </source>
</evidence>
<comment type="pathway">
    <text evidence="9">Amino-acid biosynthesis.</text>
</comment>
<dbReference type="InterPro" id="IPR017932">
    <property type="entry name" value="GATase_2_dom"/>
</dbReference>
<dbReference type="InterPro" id="IPR001962">
    <property type="entry name" value="Asn_synthase"/>
</dbReference>
<proteinExistence type="inferred from homology"/>
<keyword evidence="13" id="KW-1185">Reference proteome</keyword>
<organism evidence="12 13">
    <name type="scientific">Flavobacterium piscis</name>
    <dbReference type="NCBI Taxonomy" id="1114874"/>
    <lineage>
        <taxon>Bacteria</taxon>
        <taxon>Pseudomonadati</taxon>
        <taxon>Bacteroidota</taxon>
        <taxon>Flavobacteriia</taxon>
        <taxon>Flavobacteriales</taxon>
        <taxon>Flavobacteriaceae</taxon>
        <taxon>Flavobacterium</taxon>
    </lineage>
</organism>
<comment type="similarity">
    <text evidence="1">Belongs to the asparagine synthetase family.</text>
</comment>
<comment type="caution">
    <text evidence="12">The sequence shown here is derived from an EMBL/GenBank/DDBJ whole genome shotgun (WGS) entry which is preliminary data.</text>
</comment>
<protein>
    <recommendedName>
        <fullName evidence="2">asparagine synthase (glutamine-hydrolyzing)</fullName>
        <ecNumber evidence="2">6.3.5.4</ecNumber>
    </recommendedName>
</protein>
<dbReference type="InterPro" id="IPR014729">
    <property type="entry name" value="Rossmann-like_a/b/a_fold"/>
</dbReference>
<dbReference type="CDD" id="cd01991">
    <property type="entry name" value="Asn_synthase_B_C"/>
    <property type="match status" value="1"/>
</dbReference>
<dbReference type="GO" id="GO:0004066">
    <property type="term" value="F:asparagine synthase (glutamine-hydrolyzing) activity"/>
    <property type="evidence" value="ECO:0007669"/>
    <property type="project" value="UniProtKB-EC"/>
</dbReference>
<evidence type="ECO:0000256" key="3">
    <source>
        <dbReference type="ARBA" id="ARBA00022598"/>
    </source>
</evidence>
<dbReference type="SUPFAM" id="SSF52402">
    <property type="entry name" value="Adenine nucleotide alpha hydrolases-like"/>
    <property type="match status" value="1"/>
</dbReference>
<dbReference type="InterPro" id="IPR050795">
    <property type="entry name" value="Asn_Synthetase"/>
</dbReference>
<dbReference type="RefSeq" id="WP_310280784.1">
    <property type="nucleotide sequence ID" value="NZ_JAVDWQ010000005.1"/>
</dbReference>
<evidence type="ECO:0000313" key="12">
    <source>
        <dbReference type="EMBL" id="MDR7210078.1"/>
    </source>
</evidence>
<dbReference type="SUPFAM" id="SSF56235">
    <property type="entry name" value="N-terminal nucleophile aminohydrolases (Ntn hydrolases)"/>
    <property type="match status" value="1"/>
</dbReference>
<dbReference type="InterPro" id="IPR033738">
    <property type="entry name" value="AsnB_N"/>
</dbReference>
<feature type="domain" description="Glutamine amidotransferase type-2" evidence="11">
    <location>
        <begin position="2"/>
        <end position="180"/>
    </location>
</feature>
<reference evidence="12 13" key="1">
    <citation type="submission" date="2023-07" db="EMBL/GenBank/DDBJ databases">
        <title>Sorghum-associated microbial communities from plants grown in Nebraska, USA.</title>
        <authorList>
            <person name="Schachtman D."/>
        </authorList>
    </citation>
    <scope>NUCLEOTIDE SEQUENCE [LARGE SCALE GENOMIC DNA]</scope>
    <source>
        <strain evidence="12 13">4129</strain>
    </source>
</reference>
<keyword evidence="3 12" id="KW-0436">Ligase</keyword>
<evidence type="ECO:0000256" key="5">
    <source>
        <dbReference type="ARBA" id="ARBA00022741"/>
    </source>
</evidence>
<keyword evidence="7" id="KW-0061">Asparagine biosynthesis</keyword>
<keyword evidence="6" id="KW-0067">ATP-binding</keyword>
<dbReference type="EMBL" id="JAVDWQ010000005">
    <property type="protein sequence ID" value="MDR7210078.1"/>
    <property type="molecule type" value="Genomic_DNA"/>
</dbReference>
<dbReference type="Proteomes" id="UP001269081">
    <property type="component" value="Unassembled WGS sequence"/>
</dbReference>
<sequence length="538" mass="60618">MSGILAVIGKGKDPQLVKELSKRMSHRGPDERDLHIMENGSIISHESLSIIDLNSGKQPIQGSKNAWMIHDGEIYNYQKLKDGVLKNHIFRTKSDSEVIVHLYEEFGYDFCNMLDGDWTFVVMDGDEYIAGRDPIGVKPFYYGLDERGRIYFSSEMKSIADQCKSFSTFPPGHYYTAKTGFVKYYEPEYEDGKNANLVLDLDLIRNTLIEATNKRLMSEVPVGVLLSGGLDSSLTSAIASRLLKENGQKLCSFSIGLDADSPDNIAARKAAEFLGTEHHEIHFTVEQGVEVLEKIIYHIETYDIISVRSGVPMYLLSKAIADTGVKVILSGEGADEVFGGHLYFRNAPSIEAFQEETIERVQKIFTADLLRADKTTMANGVEARFPFLDKEFLDVSIRTKTIEKQPKTYDDVEKYILRKAFDTAENPYLPADILWRQKEQFSDGVGYNWVDELIEFCSSQVSDEQLAGAATEFPYNTPTTKEAYLYRSIFHKFYPQTSAAQTVRKWIPKWQDNLDPSGRANAAHVKADTEIAKSGVTV</sequence>
<dbReference type="PANTHER" id="PTHR11772:SF2">
    <property type="entry name" value="ASPARAGINE SYNTHETASE [GLUTAMINE-HYDROLYZING]"/>
    <property type="match status" value="1"/>
</dbReference>
<dbReference type="CDD" id="cd00712">
    <property type="entry name" value="AsnB"/>
    <property type="match status" value="1"/>
</dbReference>
<dbReference type="EC" id="6.3.5.4" evidence="2"/>
<dbReference type="NCBIfam" id="TIGR01536">
    <property type="entry name" value="asn_synth_AEB"/>
    <property type="match status" value="1"/>
</dbReference>
<dbReference type="PANTHER" id="PTHR11772">
    <property type="entry name" value="ASPARAGINE SYNTHETASE"/>
    <property type="match status" value="1"/>
</dbReference>
<evidence type="ECO:0000259" key="11">
    <source>
        <dbReference type="PROSITE" id="PS51278"/>
    </source>
</evidence>
<name>A0ABU1Y7K2_9FLAO</name>
<evidence type="ECO:0000256" key="1">
    <source>
        <dbReference type="ARBA" id="ARBA00005752"/>
    </source>
</evidence>
<evidence type="ECO:0000313" key="13">
    <source>
        <dbReference type="Proteomes" id="UP001269081"/>
    </source>
</evidence>
<evidence type="ECO:0000256" key="7">
    <source>
        <dbReference type="ARBA" id="ARBA00022888"/>
    </source>
</evidence>
<evidence type="ECO:0000256" key="2">
    <source>
        <dbReference type="ARBA" id="ARBA00012737"/>
    </source>
</evidence>
<dbReference type="PIRSF" id="PIRSF001589">
    <property type="entry name" value="Asn_synthetase_glu-h"/>
    <property type="match status" value="1"/>
</dbReference>
<dbReference type="Pfam" id="PF00733">
    <property type="entry name" value="Asn_synthase"/>
    <property type="match status" value="1"/>
</dbReference>
<evidence type="ECO:0000256" key="9">
    <source>
        <dbReference type="ARBA" id="ARBA00029440"/>
    </source>
</evidence>
<dbReference type="NCBIfam" id="NF006949">
    <property type="entry name" value="PRK09431.1"/>
    <property type="match status" value="1"/>
</dbReference>
<dbReference type="Gene3D" id="3.60.20.10">
    <property type="entry name" value="Glutamine Phosphoribosylpyrophosphate, subunit 1, domain 1"/>
    <property type="match status" value="1"/>
</dbReference>
<dbReference type="InterPro" id="IPR029055">
    <property type="entry name" value="Ntn_hydrolases_N"/>
</dbReference>
<dbReference type="Pfam" id="PF13537">
    <property type="entry name" value="GATase_7"/>
    <property type="match status" value="1"/>
</dbReference>
<accession>A0ABU1Y7K2</accession>
<gene>
    <name evidence="12" type="ORF">J2W48_002017</name>
</gene>
<keyword evidence="8" id="KW-0315">Glutamine amidotransferase</keyword>